<evidence type="ECO:0000256" key="5">
    <source>
        <dbReference type="ARBA" id="ARBA00023125"/>
    </source>
</evidence>
<dbReference type="GO" id="GO:0000156">
    <property type="term" value="F:phosphorelay response regulator activity"/>
    <property type="evidence" value="ECO:0007669"/>
    <property type="project" value="TreeGrafter"/>
</dbReference>
<dbReference type="GO" id="GO:0005829">
    <property type="term" value="C:cytosol"/>
    <property type="evidence" value="ECO:0007669"/>
    <property type="project" value="TreeGrafter"/>
</dbReference>
<feature type="DNA-binding region" description="OmpR/PhoB-type" evidence="7">
    <location>
        <begin position="148"/>
        <end position="247"/>
    </location>
</feature>
<protein>
    <submittedName>
        <fullName evidence="9">Response regulator transcription factor</fullName>
    </submittedName>
</protein>
<accession>A0A9J6ZIL6</accession>
<dbReference type="PANTHER" id="PTHR48111">
    <property type="entry name" value="REGULATOR OF RPOS"/>
    <property type="match status" value="1"/>
</dbReference>
<evidence type="ECO:0000259" key="8">
    <source>
        <dbReference type="PROSITE" id="PS51755"/>
    </source>
</evidence>
<keyword evidence="3" id="KW-0902">Two-component regulatory system</keyword>
<organism evidence="9 10">
    <name type="scientific">Candidatus Pristimantibacillus lignocellulolyticus</name>
    <dbReference type="NCBI Taxonomy" id="2994561"/>
    <lineage>
        <taxon>Bacteria</taxon>
        <taxon>Bacillati</taxon>
        <taxon>Bacillota</taxon>
        <taxon>Bacilli</taxon>
        <taxon>Bacillales</taxon>
        <taxon>Paenibacillaceae</taxon>
        <taxon>Candidatus Pristimantibacillus</taxon>
    </lineage>
</organism>
<proteinExistence type="predicted"/>
<dbReference type="Pfam" id="PF00486">
    <property type="entry name" value="Trans_reg_C"/>
    <property type="match status" value="1"/>
</dbReference>
<evidence type="ECO:0000256" key="1">
    <source>
        <dbReference type="ARBA" id="ARBA00004496"/>
    </source>
</evidence>
<sequence>MHDQAIERSEDQLLCTLTKRVMIISPLPERVKQLFVSLSTACFDVFSLHEFNEDMLSSVKPELVIYDALPTAVTASYTDVLERGHSLLGNVSSYHISLVILMDEQTYERKEQLELAGAEIMIWPSSVDQALERINRLLENQSQFSKFEDLIVFKDLKVNTRKMIVTKDNLRIELTKTEYDLLLHFLTSDGAVQTREVLLDVIWGLQFYAGSNVVDVHIKSLRKKLEDSAVDPKYIATVRGVGYRLADRD</sequence>
<dbReference type="PANTHER" id="PTHR48111:SF40">
    <property type="entry name" value="PHOSPHATE REGULON TRANSCRIPTIONAL REGULATORY PROTEIN PHOB"/>
    <property type="match status" value="1"/>
</dbReference>
<evidence type="ECO:0000256" key="6">
    <source>
        <dbReference type="ARBA" id="ARBA00023163"/>
    </source>
</evidence>
<dbReference type="SMART" id="SM00862">
    <property type="entry name" value="Trans_reg_C"/>
    <property type="match status" value="1"/>
</dbReference>
<dbReference type="GO" id="GO:0006355">
    <property type="term" value="P:regulation of DNA-templated transcription"/>
    <property type="evidence" value="ECO:0007669"/>
    <property type="project" value="InterPro"/>
</dbReference>
<dbReference type="KEGG" id="plig:NAG76_04810"/>
<evidence type="ECO:0000256" key="3">
    <source>
        <dbReference type="ARBA" id="ARBA00023012"/>
    </source>
</evidence>
<keyword evidence="4" id="KW-0805">Transcription regulation</keyword>
<dbReference type="InterPro" id="IPR016032">
    <property type="entry name" value="Sig_transdc_resp-reg_C-effctor"/>
</dbReference>
<name>A0A9J6ZIL6_9BACL</name>
<evidence type="ECO:0000256" key="7">
    <source>
        <dbReference type="PROSITE-ProRule" id="PRU01091"/>
    </source>
</evidence>
<dbReference type="PROSITE" id="PS51755">
    <property type="entry name" value="OMPR_PHOB"/>
    <property type="match status" value="1"/>
</dbReference>
<evidence type="ECO:0000313" key="10">
    <source>
        <dbReference type="Proteomes" id="UP001056756"/>
    </source>
</evidence>
<evidence type="ECO:0000256" key="2">
    <source>
        <dbReference type="ARBA" id="ARBA00022553"/>
    </source>
</evidence>
<keyword evidence="2" id="KW-0597">Phosphoprotein</keyword>
<dbReference type="InterPro" id="IPR039420">
    <property type="entry name" value="WalR-like"/>
</dbReference>
<dbReference type="SUPFAM" id="SSF46894">
    <property type="entry name" value="C-terminal effector domain of the bipartite response regulators"/>
    <property type="match status" value="1"/>
</dbReference>
<evidence type="ECO:0000256" key="4">
    <source>
        <dbReference type="ARBA" id="ARBA00023015"/>
    </source>
</evidence>
<dbReference type="InterPro" id="IPR001867">
    <property type="entry name" value="OmpR/PhoB-type_DNA-bd"/>
</dbReference>
<dbReference type="GO" id="GO:0000976">
    <property type="term" value="F:transcription cis-regulatory region binding"/>
    <property type="evidence" value="ECO:0007669"/>
    <property type="project" value="TreeGrafter"/>
</dbReference>
<evidence type="ECO:0000313" key="9">
    <source>
        <dbReference type="EMBL" id="URN95569.1"/>
    </source>
</evidence>
<dbReference type="AlphaFoldDB" id="A0A9J6ZIL6"/>
<keyword evidence="6" id="KW-0804">Transcription</keyword>
<reference evidence="9" key="1">
    <citation type="submission" date="2022-05" db="EMBL/GenBank/DDBJ databases">
        <title>Novel bacterial taxa in a minimal lignocellulolytic consortium and its capacity to transform plastics disclosed by genome-resolved metagenomics.</title>
        <authorList>
            <person name="Rodriguez C.A.D."/>
            <person name="Diaz-Garcia L."/>
            <person name="Herrera K."/>
            <person name="Tarazona N.A."/>
            <person name="Sproer C."/>
            <person name="Overmann J."/>
            <person name="Jimenez D.J."/>
        </authorList>
    </citation>
    <scope>NUCLEOTIDE SEQUENCE</scope>
    <source>
        <strain evidence="9">MAG5</strain>
    </source>
</reference>
<dbReference type="GO" id="GO:0032993">
    <property type="term" value="C:protein-DNA complex"/>
    <property type="evidence" value="ECO:0007669"/>
    <property type="project" value="TreeGrafter"/>
</dbReference>
<feature type="domain" description="OmpR/PhoB-type" evidence="8">
    <location>
        <begin position="148"/>
        <end position="247"/>
    </location>
</feature>
<dbReference type="InterPro" id="IPR036388">
    <property type="entry name" value="WH-like_DNA-bd_sf"/>
</dbReference>
<keyword evidence="5 7" id="KW-0238">DNA-binding</keyword>
<gene>
    <name evidence="9" type="ORF">NAG76_04810</name>
</gene>
<dbReference type="EMBL" id="CP097899">
    <property type="protein sequence ID" value="URN95569.1"/>
    <property type="molecule type" value="Genomic_DNA"/>
</dbReference>
<dbReference type="CDD" id="cd00383">
    <property type="entry name" value="trans_reg_C"/>
    <property type="match status" value="1"/>
</dbReference>
<comment type="subcellular location">
    <subcellularLocation>
        <location evidence="1">Cytoplasm</location>
    </subcellularLocation>
</comment>
<dbReference type="FunFam" id="1.10.10.10:FF:000018">
    <property type="entry name" value="DNA-binding response regulator ResD"/>
    <property type="match status" value="1"/>
</dbReference>
<dbReference type="Gene3D" id="1.10.10.10">
    <property type="entry name" value="Winged helix-like DNA-binding domain superfamily/Winged helix DNA-binding domain"/>
    <property type="match status" value="1"/>
</dbReference>
<dbReference type="Proteomes" id="UP001056756">
    <property type="component" value="Chromosome"/>
</dbReference>